<dbReference type="PROSITE" id="PS50222">
    <property type="entry name" value="EF_HAND_2"/>
    <property type="match status" value="2"/>
</dbReference>
<feature type="compositionally biased region" description="Basic and acidic residues" evidence="4">
    <location>
        <begin position="198"/>
        <end position="230"/>
    </location>
</feature>
<feature type="region of interest" description="Disordered" evidence="4">
    <location>
        <begin position="737"/>
        <end position="762"/>
    </location>
</feature>
<reference evidence="6 7" key="1">
    <citation type="submission" date="2020-04" db="EMBL/GenBank/DDBJ databases">
        <authorList>
            <person name="Laetsch R D."/>
            <person name="Stevens L."/>
            <person name="Kumar S."/>
            <person name="Blaxter L. M."/>
        </authorList>
    </citation>
    <scope>NUCLEOTIDE SEQUENCE [LARGE SCALE GENOMIC DNA]</scope>
</reference>
<keyword evidence="2" id="KW-0677">Repeat</keyword>
<feature type="compositionally biased region" description="Pro residues" evidence="4">
    <location>
        <begin position="431"/>
        <end position="453"/>
    </location>
</feature>
<evidence type="ECO:0000256" key="4">
    <source>
        <dbReference type="SAM" id="MobiDB-lite"/>
    </source>
</evidence>
<dbReference type="EMBL" id="CADEPM010000004">
    <property type="protein sequence ID" value="CAB3404079.1"/>
    <property type="molecule type" value="Genomic_DNA"/>
</dbReference>
<evidence type="ECO:0000313" key="6">
    <source>
        <dbReference type="EMBL" id="CAB3404079.1"/>
    </source>
</evidence>
<dbReference type="InterPro" id="IPR002048">
    <property type="entry name" value="EF_hand_dom"/>
</dbReference>
<name>A0A8S1EPZ4_9PELO</name>
<dbReference type="FunFam" id="1.10.238.10:FF:000112">
    <property type="entry name" value="EF-hand domain family, member D2"/>
    <property type="match status" value="1"/>
</dbReference>
<organism evidence="6 7">
    <name type="scientific">Caenorhabditis bovis</name>
    <dbReference type="NCBI Taxonomy" id="2654633"/>
    <lineage>
        <taxon>Eukaryota</taxon>
        <taxon>Metazoa</taxon>
        <taxon>Ecdysozoa</taxon>
        <taxon>Nematoda</taxon>
        <taxon>Chromadorea</taxon>
        <taxon>Rhabditida</taxon>
        <taxon>Rhabditina</taxon>
        <taxon>Rhabditomorpha</taxon>
        <taxon>Rhabditoidea</taxon>
        <taxon>Rhabditidae</taxon>
        <taxon>Peloderinae</taxon>
        <taxon>Caenorhabditis</taxon>
    </lineage>
</organism>
<dbReference type="GO" id="GO:0005509">
    <property type="term" value="F:calcium ion binding"/>
    <property type="evidence" value="ECO:0007669"/>
    <property type="project" value="InterPro"/>
</dbReference>
<dbReference type="InterPro" id="IPR011992">
    <property type="entry name" value="EF-hand-dom_pair"/>
</dbReference>
<feature type="region of interest" description="Disordered" evidence="4">
    <location>
        <begin position="1"/>
        <end position="35"/>
    </location>
</feature>
<keyword evidence="3" id="KW-0106">Calcium</keyword>
<evidence type="ECO:0000256" key="3">
    <source>
        <dbReference type="ARBA" id="ARBA00022837"/>
    </source>
</evidence>
<dbReference type="PANTHER" id="PTHR13025">
    <property type="entry name" value="EF-HAND DOMAIN-CONTAINING PROTEIN D"/>
    <property type="match status" value="1"/>
</dbReference>
<accession>A0A8S1EPZ4</accession>
<dbReference type="CDD" id="cd00051">
    <property type="entry name" value="EFh"/>
    <property type="match status" value="1"/>
</dbReference>
<dbReference type="SUPFAM" id="SSF47473">
    <property type="entry name" value="EF-hand"/>
    <property type="match status" value="1"/>
</dbReference>
<evidence type="ECO:0000256" key="2">
    <source>
        <dbReference type="ARBA" id="ARBA00022737"/>
    </source>
</evidence>
<evidence type="ECO:0000313" key="7">
    <source>
        <dbReference type="Proteomes" id="UP000494206"/>
    </source>
</evidence>
<dbReference type="Pfam" id="PF13499">
    <property type="entry name" value="EF-hand_7"/>
    <property type="match status" value="1"/>
</dbReference>
<keyword evidence="7" id="KW-1185">Reference proteome</keyword>
<dbReference type="PANTHER" id="PTHR13025:SF6">
    <property type="entry name" value="EF-HAND DOMAIN-CONTAINING PROTEIN-RELATED"/>
    <property type="match status" value="1"/>
</dbReference>
<dbReference type="AlphaFoldDB" id="A0A8S1EPZ4"/>
<gene>
    <name evidence="6" type="ORF">CBOVIS_LOCUS6470</name>
</gene>
<feature type="compositionally biased region" description="Polar residues" evidence="4">
    <location>
        <begin position="314"/>
        <end position="324"/>
    </location>
</feature>
<feature type="compositionally biased region" description="Basic and acidic residues" evidence="4">
    <location>
        <begin position="346"/>
        <end position="361"/>
    </location>
</feature>
<feature type="domain" description="EF-hand" evidence="5">
    <location>
        <begin position="652"/>
        <end position="687"/>
    </location>
</feature>
<evidence type="ECO:0000259" key="5">
    <source>
        <dbReference type="PROSITE" id="PS50222"/>
    </source>
</evidence>
<feature type="region of interest" description="Disordered" evidence="4">
    <location>
        <begin position="63"/>
        <end position="100"/>
    </location>
</feature>
<dbReference type="InterPro" id="IPR040365">
    <property type="entry name" value="EFHD1/2"/>
</dbReference>
<dbReference type="SMART" id="SM00054">
    <property type="entry name" value="EFh"/>
    <property type="match status" value="2"/>
</dbReference>
<dbReference type="InterPro" id="IPR018247">
    <property type="entry name" value="EF_Hand_1_Ca_BS"/>
</dbReference>
<dbReference type="OrthoDB" id="6572480at2759"/>
<dbReference type="Gene3D" id="1.10.238.10">
    <property type="entry name" value="EF-hand"/>
    <property type="match status" value="1"/>
</dbReference>
<feature type="domain" description="EF-hand" evidence="5">
    <location>
        <begin position="616"/>
        <end position="651"/>
    </location>
</feature>
<feature type="compositionally biased region" description="Pro residues" evidence="4">
    <location>
        <begin position="236"/>
        <end position="267"/>
    </location>
</feature>
<keyword evidence="1" id="KW-0479">Metal-binding</keyword>
<feature type="region of interest" description="Disordered" evidence="4">
    <location>
        <begin position="296"/>
        <end position="536"/>
    </location>
</feature>
<proteinExistence type="predicted"/>
<feature type="compositionally biased region" description="Basic and acidic residues" evidence="4">
    <location>
        <begin position="1"/>
        <end position="16"/>
    </location>
</feature>
<dbReference type="PROSITE" id="PS00018">
    <property type="entry name" value="EF_HAND_1"/>
    <property type="match status" value="2"/>
</dbReference>
<protein>
    <recommendedName>
        <fullName evidence="5">EF-hand domain-containing protein</fullName>
    </recommendedName>
</protein>
<sequence length="762" mass="83763">MASPELAEKLRKRLEAEAQEVAQNSSANIPPPPVIPKKIVENPYVAKSDVSIDDLIFKVIEKKEEEKNNNNNSSSNKAVPLRIETAPVATSPDPRSPPPKVSIQELLEKEKQMVEAAQNVSAVTKAPVVVIAKGGLPRSASPRRQQFVKIGDDGSELEKRLAAQRLKKYNEELEMRKPIDPLDEIMTTEFPGPAKVMRSKESIEEEERKQQEIEDTKAFEELEREIEKMSKSPPVITIPPPPSITPPLPPIPVSPVSPRPKCPPPECPIAEPEDEEMPEPPPALNVLEEIKEEEEIVVRSERTVSAPTYLPDEQQATSNETPVLTASPSASPAHPVPQATEPGTTSEEKTALKIIPEKEEVPPPQTAEDVVISEPAATIGAEASNHTSSAPPKPESLGKGPSPVPEISSIPPPPTGESPSASSENDRVQTPPVPEISSIPPPPSEDTPMPNPDGAPTAPSISSLPPPPDQPTIISASSVPSPKSPPPPPPPKTSTPLASRRIIIPTPQLVELIQTEDSKRSKSPTRPQSPAVPKKPVVSSLGLLCDPDLSIEKPMTSPNSQTSQPIIAPTPIATIDEKELNEALERRAKIVEGEAVPIKMNKKLSLYAEFSEFTRKQIQYFTETFKKYDEDNDNFIDFNELKRMMEKLGEAQTHIALKELIKKVDEDQDGKISQREFLLIFRLAASGELSCSEVFKTLADSIDVTKEGVLGAANFFQAKIEEQTKLSRFEEEMLQEKEERKRIEEEKKERREKFLASRSIFH</sequence>
<feature type="compositionally biased region" description="Basic and acidic residues" evidence="4">
    <location>
        <begin position="737"/>
        <end position="755"/>
    </location>
</feature>
<evidence type="ECO:0000256" key="1">
    <source>
        <dbReference type="ARBA" id="ARBA00022723"/>
    </source>
</evidence>
<dbReference type="Proteomes" id="UP000494206">
    <property type="component" value="Unassembled WGS sequence"/>
</dbReference>
<comment type="caution">
    <text evidence="6">The sequence shown here is derived from an EMBL/GenBank/DDBJ whole genome shotgun (WGS) entry which is preliminary data.</text>
</comment>
<feature type="region of interest" description="Disordered" evidence="4">
    <location>
        <begin position="180"/>
        <end position="281"/>
    </location>
</feature>
<feature type="compositionally biased region" description="Pro residues" evidence="4">
    <location>
        <begin position="482"/>
        <end position="493"/>
    </location>
</feature>